<sequence>MCHAISDHLESFQPSCYTDLVHKSQTSKTNKIHVLKLRRRNGERLSNEAKKRAKLRKLKKIMKMKNLKLYEENKIIIEENEKLRKRALLLHQENKALFTQIIQQISQPSYNHNY</sequence>
<organism evidence="1">
    <name type="scientific">Solanum chilense</name>
    <name type="common">Tomato</name>
    <name type="synonym">Lycopersicon chilense</name>
    <dbReference type="NCBI Taxonomy" id="4083"/>
    <lineage>
        <taxon>Eukaryota</taxon>
        <taxon>Viridiplantae</taxon>
        <taxon>Streptophyta</taxon>
        <taxon>Embryophyta</taxon>
        <taxon>Tracheophyta</taxon>
        <taxon>Spermatophyta</taxon>
        <taxon>Magnoliopsida</taxon>
        <taxon>eudicotyledons</taxon>
        <taxon>Gunneridae</taxon>
        <taxon>Pentapetalae</taxon>
        <taxon>asterids</taxon>
        <taxon>lamiids</taxon>
        <taxon>Solanales</taxon>
        <taxon>Solanaceae</taxon>
        <taxon>Solanoideae</taxon>
        <taxon>Solaneae</taxon>
        <taxon>Solanum</taxon>
        <taxon>Solanum subgen. Lycopersicon</taxon>
    </lineage>
</organism>
<name>A0A6N2BB11_SOLCI</name>
<dbReference type="EMBL" id="RXGB01003440">
    <property type="protein sequence ID" value="TMW92152.1"/>
    <property type="molecule type" value="Genomic_DNA"/>
</dbReference>
<dbReference type="InterPro" id="IPR039312">
    <property type="entry name" value="ZPR"/>
</dbReference>
<comment type="caution">
    <text evidence="1">The sequence shown here is derived from an EMBL/GenBank/DDBJ whole genome shotgun (WGS) entry which is preliminary data.</text>
</comment>
<proteinExistence type="predicted"/>
<dbReference type="PANTHER" id="PTHR33601:SF22">
    <property type="entry name" value="PROTEIN LITTLE ZIPPER 1"/>
    <property type="match status" value="1"/>
</dbReference>
<protein>
    <submittedName>
        <fullName evidence="1">Uncharacterized protein</fullName>
    </submittedName>
</protein>
<reference evidence="1" key="1">
    <citation type="submission" date="2019-05" db="EMBL/GenBank/DDBJ databases">
        <title>The de novo reference genome and transcriptome assemblies of the wild tomato species Solanum chilense.</title>
        <authorList>
            <person name="Stam R."/>
            <person name="Nosenko T."/>
            <person name="Hoerger A.C."/>
            <person name="Stephan W."/>
            <person name="Seidel M.A."/>
            <person name="Kuhn J.M.M."/>
            <person name="Haberer G."/>
            <person name="Tellier A."/>
        </authorList>
    </citation>
    <scope>NUCLEOTIDE SEQUENCE</scope>
    <source>
        <tissue evidence="1">Mature leaves</tissue>
    </source>
</reference>
<gene>
    <name evidence="1" type="ORF">EJD97_013436</name>
</gene>
<dbReference type="AlphaFoldDB" id="A0A6N2BB11"/>
<accession>A0A6N2BB11</accession>
<dbReference type="PANTHER" id="PTHR33601">
    <property type="entry name" value="PROTEIN LITTLE ZIPPER 4"/>
    <property type="match status" value="1"/>
</dbReference>
<evidence type="ECO:0000313" key="1">
    <source>
        <dbReference type="EMBL" id="TMW92152.1"/>
    </source>
</evidence>